<keyword evidence="6" id="KW-1185">Reference proteome</keyword>
<dbReference type="InterPro" id="IPR036249">
    <property type="entry name" value="Thioredoxin-like_sf"/>
</dbReference>
<dbReference type="EMBL" id="JABAIV010000003">
    <property type="protein sequence ID" value="NNG23562.1"/>
    <property type="molecule type" value="Genomic_DNA"/>
</dbReference>
<reference evidence="5 6" key="1">
    <citation type="submission" date="2020-04" db="EMBL/GenBank/DDBJ databases">
        <title>Massilia sp. nov., a cold adapted bacteria isolated from Arctic soil.</title>
        <authorList>
            <person name="Son J."/>
            <person name="Ka J.-O."/>
        </authorList>
    </citation>
    <scope>NUCLEOTIDE SEQUENCE [LARGE SCALE GENOMIC DNA]</scope>
    <source>
        <strain evidence="5 6">ML15P13</strain>
    </source>
</reference>
<dbReference type="Gene3D" id="3.40.30.10">
    <property type="entry name" value="Glutaredoxin"/>
    <property type="match status" value="1"/>
</dbReference>
<gene>
    <name evidence="5" type="ORF">HGB41_11210</name>
</gene>
<dbReference type="SUPFAM" id="SSF52833">
    <property type="entry name" value="Thioredoxin-like"/>
    <property type="match status" value="1"/>
</dbReference>
<evidence type="ECO:0000256" key="4">
    <source>
        <dbReference type="SAM" id="SignalP"/>
    </source>
</evidence>
<dbReference type="CDD" id="cd02968">
    <property type="entry name" value="SCO"/>
    <property type="match status" value="1"/>
</dbReference>
<dbReference type="AlphaFoldDB" id="A0A7Y2NZ62"/>
<dbReference type="PANTHER" id="PTHR12151:SF25">
    <property type="entry name" value="LINALOOL DEHYDRATASE_ISOMERASE DOMAIN-CONTAINING PROTEIN"/>
    <property type="match status" value="1"/>
</dbReference>
<evidence type="ECO:0000256" key="2">
    <source>
        <dbReference type="PIRSR" id="PIRSR603782-1"/>
    </source>
</evidence>
<keyword evidence="4" id="KW-0732">Signal</keyword>
<dbReference type="InterPro" id="IPR003782">
    <property type="entry name" value="SCO1/SenC"/>
</dbReference>
<sequence length="199" mass="21998">MNAKRSTLLTLLASAATSAVSATTVAWEAERRSADTFRGHYFTNASFVDHTGRHVKFYDNIIQDKVVVVNMMYTACTSVCPSNTANLLNVQRALGNRMGRDVHMVSLSLLPELDSPSALRAYMQRYGVGPGWTFLTGTRGNTDIVRRRLGFYDSDPAADADLFRHTGMVSIGNDKIDRWCMMPALTAADQIVRSIEEIA</sequence>
<dbReference type="GO" id="GO:0046872">
    <property type="term" value="F:metal ion binding"/>
    <property type="evidence" value="ECO:0007669"/>
    <property type="project" value="UniProtKB-KW"/>
</dbReference>
<proteinExistence type="inferred from homology"/>
<keyword evidence="2" id="KW-0186">Copper</keyword>
<evidence type="ECO:0000313" key="6">
    <source>
        <dbReference type="Proteomes" id="UP000533905"/>
    </source>
</evidence>
<keyword evidence="2" id="KW-0479">Metal-binding</keyword>
<feature type="signal peptide" evidence="4">
    <location>
        <begin position="1"/>
        <end position="22"/>
    </location>
</feature>
<protein>
    <submittedName>
        <fullName evidence="5">SCO family protein</fullName>
    </submittedName>
</protein>
<feature type="chain" id="PRO_5031202313" evidence="4">
    <location>
        <begin position="23"/>
        <end position="199"/>
    </location>
</feature>
<feature type="binding site" evidence="2">
    <location>
        <position position="76"/>
    </location>
    <ligand>
        <name>Cu cation</name>
        <dbReference type="ChEBI" id="CHEBI:23378"/>
    </ligand>
</feature>
<comment type="caution">
    <text evidence="5">The sequence shown here is derived from an EMBL/GenBank/DDBJ whole genome shotgun (WGS) entry which is preliminary data.</text>
</comment>
<evidence type="ECO:0000256" key="3">
    <source>
        <dbReference type="PIRSR" id="PIRSR603782-2"/>
    </source>
</evidence>
<keyword evidence="3" id="KW-1015">Disulfide bond</keyword>
<evidence type="ECO:0000313" key="5">
    <source>
        <dbReference type="EMBL" id="NNG23562.1"/>
    </source>
</evidence>
<dbReference type="Pfam" id="PF02630">
    <property type="entry name" value="SCO1-SenC"/>
    <property type="match status" value="1"/>
</dbReference>
<accession>A0A7Y2NZ62</accession>
<dbReference type="PANTHER" id="PTHR12151">
    <property type="entry name" value="ELECTRON TRANSPORT PROTIN SCO1/SENC FAMILY MEMBER"/>
    <property type="match status" value="1"/>
</dbReference>
<dbReference type="RefSeq" id="WP_171084233.1">
    <property type="nucleotide sequence ID" value="NZ_JABAIV010000003.1"/>
</dbReference>
<evidence type="ECO:0000256" key="1">
    <source>
        <dbReference type="ARBA" id="ARBA00010996"/>
    </source>
</evidence>
<feature type="binding site" evidence="2">
    <location>
        <position position="80"/>
    </location>
    <ligand>
        <name>Cu cation</name>
        <dbReference type="ChEBI" id="CHEBI:23378"/>
    </ligand>
</feature>
<name>A0A7Y2NZ62_9BURK</name>
<comment type="similarity">
    <text evidence="1">Belongs to the SCO1/2 family.</text>
</comment>
<organism evidence="5 6">
    <name type="scientific">Telluria aromaticivorans</name>
    <dbReference type="NCBI Taxonomy" id="2725995"/>
    <lineage>
        <taxon>Bacteria</taxon>
        <taxon>Pseudomonadati</taxon>
        <taxon>Pseudomonadota</taxon>
        <taxon>Betaproteobacteria</taxon>
        <taxon>Burkholderiales</taxon>
        <taxon>Oxalobacteraceae</taxon>
        <taxon>Telluria group</taxon>
        <taxon>Telluria</taxon>
    </lineage>
</organism>
<feature type="disulfide bond" description="Redox-active" evidence="3">
    <location>
        <begin position="76"/>
        <end position="80"/>
    </location>
</feature>
<dbReference type="Proteomes" id="UP000533905">
    <property type="component" value="Unassembled WGS sequence"/>
</dbReference>